<evidence type="ECO:0000256" key="4">
    <source>
        <dbReference type="ARBA" id="ARBA00022989"/>
    </source>
</evidence>
<evidence type="ECO:0000256" key="9">
    <source>
        <dbReference type="ARBA" id="ARBA00039865"/>
    </source>
</evidence>
<dbReference type="EMBL" id="MU005582">
    <property type="protein sequence ID" value="KAF2684184.1"/>
    <property type="molecule type" value="Genomic_DNA"/>
</dbReference>
<comment type="function">
    <text evidence="7">May be involved in telomere capping.</text>
</comment>
<feature type="compositionally biased region" description="Pro residues" evidence="10">
    <location>
        <begin position="103"/>
        <end position="113"/>
    </location>
</feature>
<comment type="subcellular location">
    <subcellularLocation>
        <location evidence="1">Membrane</location>
        <topology evidence="1">Single-pass type I membrane protein</topology>
    </subcellularLocation>
</comment>
<dbReference type="PANTHER" id="PTHR35518">
    <property type="entry name" value="MAINTENANCE OF TELOMOERE CAPPING"/>
    <property type="match status" value="1"/>
</dbReference>
<proteinExistence type="inferred from homology"/>
<name>A0A6G1J101_9PLEO</name>
<feature type="region of interest" description="Disordered" evidence="10">
    <location>
        <begin position="95"/>
        <end position="174"/>
    </location>
</feature>
<dbReference type="InterPro" id="IPR016187">
    <property type="entry name" value="CTDL_fold"/>
</dbReference>
<feature type="domain" description="C-type lectin" evidence="12">
    <location>
        <begin position="450"/>
        <end position="496"/>
    </location>
</feature>
<sequence>MALYNPDRVASNTWVEPAVEAFRTQRDVGLLIPINYLISPAVSLRAACFGSNQYEDFSFQKCVSNLLAVGFRKFIVDVYWDAGRSEWSLCPAEIPPAASSTPTPTPSPTPASTPTPTSSPLASSPAPSPTGGNSTLRRRQEESLSMPLSSTSSTPTSTASSTSPSTPLPSLPNFRTDNNPLLSIGSFNCTSTMTLSFLTGILEAFLDQTSTTTDASFVVFLLNIHAASSWASPDDPAQQPPSERLPAVGNLISDIIKGNLSEELYTAQKLEDQRANLGNSWYNVDDDNRPALGYYRVSQDSSGRQSTEDGWPTEAFLEFQEHFRMIAGFSTIDPQMANYNLTTDLDTIYSPGILRYDTNVSINTDGTISSGCLFSPNEHSITTSTNSSWTLATAPVVNIGDNPKSFTPIPAVTNLTSCGLSPLINTTISNTTADKAPLPYAAFVQSTLWSWSPGEPQNATTTSTTQNRCAVMDVAAPHSGRWRTADCNERHRVACQDPSTPYTWTLSSTSLRYLDAGTACPSPLTFSVPHTALENAHLLSNASSSNTKPIFLNLNSLDVEGCWVASINGTCPYIPTADTDAGRVVVVPTVAAVIIFVLAALTFFVKCAANRREDKRGRRRRMVGGWEYEGVPS</sequence>
<dbReference type="PANTHER" id="PTHR35518:SF2">
    <property type="entry name" value="MAINTENANCE OF TELOMERE CAPPING PROTEIN 6"/>
    <property type="match status" value="1"/>
</dbReference>
<evidence type="ECO:0000256" key="5">
    <source>
        <dbReference type="ARBA" id="ARBA00023136"/>
    </source>
</evidence>
<dbReference type="AlphaFoldDB" id="A0A6G1J101"/>
<dbReference type="InterPro" id="IPR051008">
    <property type="entry name" value="Telomere_Capping_Maintenance"/>
</dbReference>
<comment type="similarity">
    <text evidence="8">Belongs to the MTC6 family.</text>
</comment>
<dbReference type="PROSITE" id="PS50041">
    <property type="entry name" value="C_TYPE_LECTIN_2"/>
    <property type="match status" value="1"/>
</dbReference>
<feature type="compositionally biased region" description="Low complexity" evidence="10">
    <location>
        <begin position="114"/>
        <end position="125"/>
    </location>
</feature>
<evidence type="ECO:0000256" key="6">
    <source>
        <dbReference type="ARBA" id="ARBA00023180"/>
    </source>
</evidence>
<evidence type="ECO:0000256" key="11">
    <source>
        <dbReference type="SAM" id="Phobius"/>
    </source>
</evidence>
<evidence type="ECO:0000256" key="1">
    <source>
        <dbReference type="ARBA" id="ARBA00004479"/>
    </source>
</evidence>
<dbReference type="Gene3D" id="3.10.100.10">
    <property type="entry name" value="Mannose-Binding Protein A, subunit A"/>
    <property type="match status" value="1"/>
</dbReference>
<protein>
    <recommendedName>
        <fullName evidence="9">Maintenance of telomere capping protein 6</fullName>
    </recommendedName>
</protein>
<evidence type="ECO:0000313" key="13">
    <source>
        <dbReference type="EMBL" id="KAF2684184.1"/>
    </source>
</evidence>
<evidence type="ECO:0000256" key="8">
    <source>
        <dbReference type="ARBA" id="ARBA00038159"/>
    </source>
</evidence>
<dbReference type="InterPro" id="IPR016186">
    <property type="entry name" value="C-type_lectin-like/link_sf"/>
</dbReference>
<dbReference type="CDD" id="cd00037">
    <property type="entry name" value="CLECT"/>
    <property type="match status" value="1"/>
</dbReference>
<dbReference type="SUPFAM" id="SSF56436">
    <property type="entry name" value="C-type lectin-like"/>
    <property type="match status" value="1"/>
</dbReference>
<evidence type="ECO:0000313" key="14">
    <source>
        <dbReference type="Proteomes" id="UP000799291"/>
    </source>
</evidence>
<evidence type="ECO:0000256" key="3">
    <source>
        <dbReference type="ARBA" id="ARBA00022729"/>
    </source>
</evidence>
<keyword evidence="4 11" id="KW-1133">Transmembrane helix</keyword>
<accession>A0A6G1J101</accession>
<dbReference type="OrthoDB" id="5573651at2759"/>
<dbReference type="InterPro" id="IPR001304">
    <property type="entry name" value="C-type_lectin-like"/>
</dbReference>
<keyword evidence="5 11" id="KW-0472">Membrane</keyword>
<evidence type="ECO:0000256" key="7">
    <source>
        <dbReference type="ARBA" id="ARBA00037703"/>
    </source>
</evidence>
<dbReference type="InterPro" id="IPR057530">
    <property type="entry name" value="TIM-barrel_MTC6"/>
</dbReference>
<dbReference type="GO" id="GO:0016020">
    <property type="term" value="C:membrane"/>
    <property type="evidence" value="ECO:0007669"/>
    <property type="project" value="UniProtKB-SubCell"/>
</dbReference>
<gene>
    <name evidence="13" type="ORF">K458DRAFT_367697</name>
</gene>
<keyword evidence="14" id="KW-1185">Reference proteome</keyword>
<keyword evidence="6" id="KW-0325">Glycoprotein</keyword>
<evidence type="ECO:0000256" key="2">
    <source>
        <dbReference type="ARBA" id="ARBA00022692"/>
    </source>
</evidence>
<organism evidence="13 14">
    <name type="scientific">Lentithecium fluviatile CBS 122367</name>
    <dbReference type="NCBI Taxonomy" id="1168545"/>
    <lineage>
        <taxon>Eukaryota</taxon>
        <taxon>Fungi</taxon>
        <taxon>Dikarya</taxon>
        <taxon>Ascomycota</taxon>
        <taxon>Pezizomycotina</taxon>
        <taxon>Dothideomycetes</taxon>
        <taxon>Pleosporomycetidae</taxon>
        <taxon>Pleosporales</taxon>
        <taxon>Massarineae</taxon>
        <taxon>Lentitheciaceae</taxon>
        <taxon>Lentithecium</taxon>
    </lineage>
</organism>
<feature type="transmembrane region" description="Helical" evidence="11">
    <location>
        <begin position="585"/>
        <end position="609"/>
    </location>
</feature>
<evidence type="ECO:0000259" key="12">
    <source>
        <dbReference type="PROSITE" id="PS50041"/>
    </source>
</evidence>
<feature type="compositionally biased region" description="Low complexity" evidence="10">
    <location>
        <begin position="143"/>
        <end position="165"/>
    </location>
</feature>
<dbReference type="Pfam" id="PF25506">
    <property type="entry name" value="TIM-barrel_MTC6"/>
    <property type="match status" value="1"/>
</dbReference>
<reference evidence="13" key="1">
    <citation type="journal article" date="2020" name="Stud. Mycol.">
        <title>101 Dothideomycetes genomes: a test case for predicting lifestyles and emergence of pathogens.</title>
        <authorList>
            <person name="Haridas S."/>
            <person name="Albert R."/>
            <person name="Binder M."/>
            <person name="Bloem J."/>
            <person name="Labutti K."/>
            <person name="Salamov A."/>
            <person name="Andreopoulos B."/>
            <person name="Baker S."/>
            <person name="Barry K."/>
            <person name="Bills G."/>
            <person name="Bluhm B."/>
            <person name="Cannon C."/>
            <person name="Castanera R."/>
            <person name="Culley D."/>
            <person name="Daum C."/>
            <person name="Ezra D."/>
            <person name="Gonzalez J."/>
            <person name="Henrissat B."/>
            <person name="Kuo A."/>
            <person name="Liang C."/>
            <person name="Lipzen A."/>
            <person name="Lutzoni F."/>
            <person name="Magnuson J."/>
            <person name="Mondo S."/>
            <person name="Nolan M."/>
            <person name="Ohm R."/>
            <person name="Pangilinan J."/>
            <person name="Park H.-J."/>
            <person name="Ramirez L."/>
            <person name="Alfaro M."/>
            <person name="Sun H."/>
            <person name="Tritt A."/>
            <person name="Yoshinaga Y."/>
            <person name="Zwiers L.-H."/>
            <person name="Turgeon B."/>
            <person name="Goodwin S."/>
            <person name="Spatafora J."/>
            <person name="Crous P."/>
            <person name="Grigoriev I."/>
        </authorList>
    </citation>
    <scope>NUCLEOTIDE SEQUENCE</scope>
    <source>
        <strain evidence="13">CBS 122367</strain>
    </source>
</reference>
<keyword evidence="3" id="KW-0732">Signal</keyword>
<keyword evidence="2 11" id="KW-0812">Transmembrane</keyword>
<evidence type="ECO:0000256" key="10">
    <source>
        <dbReference type="SAM" id="MobiDB-lite"/>
    </source>
</evidence>
<dbReference type="Proteomes" id="UP000799291">
    <property type="component" value="Unassembled WGS sequence"/>
</dbReference>